<sequence length="92" mass="9800">MKLSEILINLLFGFAICCVGMFASATVLLAYPVVEIEDPSATETDEAFGVCGPINLVLYPSDRADDAHDLTICVMPIEALGLPVLSEPEQDG</sequence>
<gene>
    <name evidence="2" type="ORF">AABB31_00375</name>
</gene>
<evidence type="ECO:0000256" key="1">
    <source>
        <dbReference type="SAM" id="Phobius"/>
    </source>
</evidence>
<dbReference type="KEGG" id="yrh:AABB31_00375"/>
<dbReference type="EMBL" id="CP151764">
    <property type="protein sequence ID" value="WZU65615.2"/>
    <property type="molecule type" value="Genomic_DNA"/>
</dbReference>
<accession>A0AAN0M626</accession>
<keyword evidence="2" id="KW-0614">Plasmid</keyword>
<keyword evidence="1" id="KW-0812">Transmembrane</keyword>
<keyword evidence="3" id="KW-1185">Reference proteome</keyword>
<dbReference type="AlphaFoldDB" id="A0AAN0M626"/>
<dbReference type="Proteomes" id="UP001470809">
    <property type="component" value="Plasmid pSS1-5"/>
</dbReference>
<protein>
    <submittedName>
        <fullName evidence="2">Uncharacterized protein</fullName>
    </submittedName>
</protein>
<reference evidence="3" key="1">
    <citation type="submission" date="2024-04" db="EMBL/GenBank/DDBJ databases">
        <title>Phylogenomic analyses of a clade within the roseobacter group suggest taxonomic reassignments of species of the genera Aestuariivita, Citreicella, Loktanella, Nautella, Pelagibaca, Ruegeria, Thalassobius, Thiobacimonas and Tropicibacter, and the proposal o.</title>
        <authorList>
            <person name="Jeon C.O."/>
        </authorList>
    </citation>
    <scope>NUCLEOTIDE SEQUENCE [LARGE SCALE GENOMIC DNA]</scope>
    <source>
        <strain evidence="3">SS1-5</strain>
        <plasmid evidence="3">pSS1-5</plasmid>
    </source>
</reference>
<dbReference type="RefSeq" id="WP_373634727.1">
    <property type="nucleotide sequence ID" value="NZ_CP151764.2"/>
</dbReference>
<evidence type="ECO:0000313" key="3">
    <source>
        <dbReference type="Proteomes" id="UP001470809"/>
    </source>
</evidence>
<feature type="transmembrane region" description="Helical" evidence="1">
    <location>
        <begin position="6"/>
        <end position="31"/>
    </location>
</feature>
<keyword evidence="1" id="KW-1133">Transmembrane helix</keyword>
<name>A0AAN0M626_9RHOB</name>
<keyword evidence="1" id="KW-0472">Membrane</keyword>
<organism evidence="2 3">
    <name type="scientific">Yoonia rhodophyticola</name>
    <dbReference type="NCBI Taxonomy" id="3137370"/>
    <lineage>
        <taxon>Bacteria</taxon>
        <taxon>Pseudomonadati</taxon>
        <taxon>Pseudomonadota</taxon>
        <taxon>Alphaproteobacteria</taxon>
        <taxon>Rhodobacterales</taxon>
        <taxon>Paracoccaceae</taxon>
        <taxon>Yoonia</taxon>
    </lineage>
</organism>
<evidence type="ECO:0000313" key="2">
    <source>
        <dbReference type="EMBL" id="WZU65615.2"/>
    </source>
</evidence>
<geneLocation type="plasmid" evidence="2 3">
    <name>pSS1-5</name>
</geneLocation>
<reference evidence="2 3" key="2">
    <citation type="submission" date="2024-08" db="EMBL/GenBank/DDBJ databases">
        <title>Phylogenomic analyses of a clade within the roseobacter group suggest taxonomic reassignments of species of the genera Aestuariivita, Citreicella, Loktanella, Nautella, Pelagibaca, Ruegeria, Thalassobius, Thiobacimonas and Tropicibacter, and the proposal o.</title>
        <authorList>
            <person name="Jeon C.O."/>
        </authorList>
    </citation>
    <scope>NUCLEOTIDE SEQUENCE [LARGE SCALE GENOMIC DNA]</scope>
    <source>
        <strain evidence="2 3">SS1-5</strain>
        <plasmid evidence="2 3">pSS1-5</plasmid>
    </source>
</reference>
<proteinExistence type="predicted"/>